<sequence length="182" mass="19167">MRGKTDFLRWSVFVLFLLVALCTAATGSVIYVDDDADGVNDGSSWSDAFTDLQDALAVAQRGDEIRVAQGIYTPTQDPLNREATFDLKDGVSITGGYAGLAGMYPDFRHTKFFATILSGDIDNNDDSVDPNNKEGNSHHVVTCTGQGNAAVLEGVTITGGYSNMTGGRGGHGQDFGAGGGLY</sequence>
<dbReference type="SUPFAM" id="SSF51126">
    <property type="entry name" value="Pectin lyase-like"/>
    <property type="match status" value="1"/>
</dbReference>
<dbReference type="Gene3D" id="2.160.20.10">
    <property type="entry name" value="Single-stranded right-handed beta-helix, Pectin lyase-like"/>
    <property type="match status" value="1"/>
</dbReference>
<proteinExistence type="predicted"/>
<reference evidence="1" key="1">
    <citation type="journal article" date="2014" name="Front. Microbiol.">
        <title>High frequency of phylogenetically diverse reductive dehalogenase-homologous genes in deep subseafloor sedimentary metagenomes.</title>
        <authorList>
            <person name="Kawai M."/>
            <person name="Futagami T."/>
            <person name="Toyoda A."/>
            <person name="Takaki Y."/>
            <person name="Nishi S."/>
            <person name="Hori S."/>
            <person name="Arai W."/>
            <person name="Tsubouchi T."/>
            <person name="Morono Y."/>
            <person name="Uchiyama I."/>
            <person name="Ito T."/>
            <person name="Fujiyama A."/>
            <person name="Inagaki F."/>
            <person name="Takami H."/>
        </authorList>
    </citation>
    <scope>NUCLEOTIDE SEQUENCE</scope>
    <source>
        <strain evidence="1">Expedition CK06-06</strain>
    </source>
</reference>
<dbReference type="InterPro" id="IPR012334">
    <property type="entry name" value="Pectin_lyas_fold"/>
</dbReference>
<evidence type="ECO:0008006" key="2">
    <source>
        <dbReference type="Google" id="ProtNLM"/>
    </source>
</evidence>
<dbReference type="AlphaFoldDB" id="X1LDH3"/>
<gene>
    <name evidence="1" type="ORF">S06H3_19141</name>
</gene>
<comment type="caution">
    <text evidence="1">The sequence shown here is derived from an EMBL/GenBank/DDBJ whole genome shotgun (WGS) entry which is preliminary data.</text>
</comment>
<dbReference type="InterPro" id="IPR011050">
    <property type="entry name" value="Pectin_lyase_fold/virulence"/>
</dbReference>
<organism evidence="1">
    <name type="scientific">marine sediment metagenome</name>
    <dbReference type="NCBI Taxonomy" id="412755"/>
    <lineage>
        <taxon>unclassified sequences</taxon>
        <taxon>metagenomes</taxon>
        <taxon>ecological metagenomes</taxon>
    </lineage>
</organism>
<protein>
    <recommendedName>
        <fullName evidence="2">DUF1565 domain-containing protein</fullName>
    </recommendedName>
</protein>
<accession>X1LDH3</accession>
<dbReference type="EMBL" id="BARV01009768">
    <property type="protein sequence ID" value="GAI03901.1"/>
    <property type="molecule type" value="Genomic_DNA"/>
</dbReference>
<evidence type="ECO:0000313" key="1">
    <source>
        <dbReference type="EMBL" id="GAI03901.1"/>
    </source>
</evidence>
<feature type="non-terminal residue" evidence="1">
    <location>
        <position position="182"/>
    </location>
</feature>
<name>X1LDH3_9ZZZZ</name>